<organism evidence="1 2">
    <name type="scientific">Haloarcula rubra</name>
    <dbReference type="NCBI Taxonomy" id="2487747"/>
    <lineage>
        <taxon>Archaea</taxon>
        <taxon>Methanobacteriati</taxon>
        <taxon>Methanobacteriota</taxon>
        <taxon>Stenosarchaea group</taxon>
        <taxon>Halobacteria</taxon>
        <taxon>Halobacteriales</taxon>
        <taxon>Haloarculaceae</taxon>
        <taxon>Haloarcula</taxon>
    </lineage>
</organism>
<evidence type="ECO:0000313" key="2">
    <source>
        <dbReference type="Proteomes" id="UP001430377"/>
    </source>
</evidence>
<proteinExistence type="predicted"/>
<dbReference type="RefSeq" id="WP_220618011.1">
    <property type="nucleotide sequence ID" value="NZ_RKLR01000003.1"/>
</dbReference>
<evidence type="ECO:0000313" key="1">
    <source>
        <dbReference type="EMBL" id="MBX0323025.1"/>
    </source>
</evidence>
<reference evidence="1 2" key="1">
    <citation type="submission" date="2021-06" db="EMBL/GenBank/DDBJ databases">
        <title>Halomicroarcula sp. a new haloarchaeum isolated from saline soil.</title>
        <authorList>
            <person name="Duran-Viseras A."/>
            <person name="Sanchez-Porro C."/>
            <person name="Ventosa A."/>
        </authorList>
    </citation>
    <scope>NUCLEOTIDE SEQUENCE [LARGE SCALE GENOMIC DNA]</scope>
    <source>
        <strain evidence="1 2">F13</strain>
    </source>
</reference>
<dbReference type="EMBL" id="RKLR01000003">
    <property type="protein sequence ID" value="MBX0323025.1"/>
    <property type="molecule type" value="Genomic_DNA"/>
</dbReference>
<dbReference type="AlphaFoldDB" id="A0AAW4PR75"/>
<comment type="caution">
    <text evidence="1">The sequence shown here is derived from an EMBL/GenBank/DDBJ whole genome shotgun (WGS) entry which is preliminary data.</text>
</comment>
<gene>
    <name evidence="1" type="ORF">EGH21_08300</name>
</gene>
<dbReference type="Proteomes" id="UP001430377">
    <property type="component" value="Unassembled WGS sequence"/>
</dbReference>
<keyword evidence="2" id="KW-1185">Reference proteome</keyword>
<name>A0AAW4PR75_9EURY</name>
<protein>
    <submittedName>
        <fullName evidence="1">Uncharacterized protein</fullName>
    </submittedName>
</protein>
<accession>A0AAW4PR75</accession>
<sequence length="55" mass="6316">MIGNGNQTYQTVIELVEAWRPAKNYGHESKFQNDLSDFLDEELNKQNDSGMGIRL</sequence>